<dbReference type="AlphaFoldDB" id="A0CVL4"/>
<dbReference type="OrthoDB" id="10283977at2759"/>
<evidence type="ECO:0000313" key="2">
    <source>
        <dbReference type="Proteomes" id="UP000000600"/>
    </source>
</evidence>
<dbReference type="InParanoid" id="A0CVL4"/>
<reference evidence="1 2" key="1">
    <citation type="journal article" date="2006" name="Nature">
        <title>Global trends of whole-genome duplications revealed by the ciliate Paramecium tetraurelia.</title>
        <authorList>
            <consortium name="Genoscope"/>
            <person name="Aury J.-M."/>
            <person name="Jaillon O."/>
            <person name="Duret L."/>
            <person name="Noel B."/>
            <person name="Jubin C."/>
            <person name="Porcel B.M."/>
            <person name="Segurens B."/>
            <person name="Daubin V."/>
            <person name="Anthouard V."/>
            <person name="Aiach N."/>
            <person name="Arnaiz O."/>
            <person name="Billaut A."/>
            <person name="Beisson J."/>
            <person name="Blanc I."/>
            <person name="Bouhouche K."/>
            <person name="Camara F."/>
            <person name="Duharcourt S."/>
            <person name="Guigo R."/>
            <person name="Gogendeau D."/>
            <person name="Katinka M."/>
            <person name="Keller A.-M."/>
            <person name="Kissmehl R."/>
            <person name="Klotz C."/>
            <person name="Koll F."/>
            <person name="Le Moue A."/>
            <person name="Lepere C."/>
            <person name="Malinsky S."/>
            <person name="Nowacki M."/>
            <person name="Nowak J.K."/>
            <person name="Plattner H."/>
            <person name="Poulain J."/>
            <person name="Ruiz F."/>
            <person name="Serrano V."/>
            <person name="Zagulski M."/>
            <person name="Dessen P."/>
            <person name="Betermier M."/>
            <person name="Weissenbach J."/>
            <person name="Scarpelli C."/>
            <person name="Schachter V."/>
            <person name="Sperling L."/>
            <person name="Meyer E."/>
            <person name="Cohen J."/>
            <person name="Wincker P."/>
        </authorList>
    </citation>
    <scope>NUCLEOTIDE SEQUENCE [LARGE SCALE GENOMIC DNA]</scope>
    <source>
        <strain evidence="1 2">Stock d4-2</strain>
    </source>
</reference>
<dbReference type="KEGG" id="ptm:GSPATT00010999001"/>
<accession>A0CVL4</accession>
<keyword evidence="2" id="KW-1185">Reference proteome</keyword>
<dbReference type="Proteomes" id="UP000000600">
    <property type="component" value="Unassembled WGS sequence"/>
</dbReference>
<gene>
    <name evidence="1" type="ORF">GSPATT00010999001</name>
</gene>
<dbReference type="RefSeq" id="XP_001442228.1">
    <property type="nucleotide sequence ID" value="XM_001442191.1"/>
</dbReference>
<dbReference type="OMA" id="ELEMQTQ"/>
<organism evidence="1 2">
    <name type="scientific">Paramecium tetraurelia</name>
    <dbReference type="NCBI Taxonomy" id="5888"/>
    <lineage>
        <taxon>Eukaryota</taxon>
        <taxon>Sar</taxon>
        <taxon>Alveolata</taxon>
        <taxon>Ciliophora</taxon>
        <taxon>Intramacronucleata</taxon>
        <taxon>Oligohymenophorea</taxon>
        <taxon>Peniculida</taxon>
        <taxon>Parameciidae</taxon>
        <taxon>Paramecium</taxon>
    </lineage>
</organism>
<protein>
    <submittedName>
        <fullName evidence="1">Uncharacterized protein</fullName>
    </submittedName>
</protein>
<proteinExistence type="predicted"/>
<dbReference type="GeneID" id="5028013"/>
<sequence length="315" mass="37226">MISSIKSQRGSREKYSQELPFISHKKSFTFLKNGEPQSSQQSIHKKGIKSQFALETLFNYKLVQDSNTSPVPTSQKSYRYDRASFCTFFPNKKAMPVSNEISLSLKSMSYKENSLMQMLNQIAFIINELRQFKSEKGLISIIEKEINQNSRFLELSFLFLNAKMSDLVQSESMFKRIYKKFTYIQDNRVTIKRNKLDQSFLQILNDFLNKLEEQYRKINELQFLGLQESMKSSRIKLQNKELEMQTQFTSQEKRGACEQLQQFFKQKFSLNKRILESKLSQDINQLEERNGIFKHINKNNRFISNQIDDILKNII</sequence>
<evidence type="ECO:0000313" key="1">
    <source>
        <dbReference type="EMBL" id="CAK74831.1"/>
    </source>
</evidence>
<dbReference type="HOGENOM" id="CLU_884152_0_0_1"/>
<dbReference type="EMBL" id="CT868196">
    <property type="protein sequence ID" value="CAK74831.1"/>
    <property type="molecule type" value="Genomic_DNA"/>
</dbReference>
<name>A0CVL4_PARTE</name>